<sequence>MENDCDVKEETEGKELYVCTLGTLDARYGGEPLDIPLSAGGKVIQLFLLLIWAGKEGISRVKLQDSLYDRKNTDAANALRITVSRLRKMLFQSILQDKIKIEVYKSTYYLNVYDEHLKIRMDAVLMDNYYQQSQRAETDTCRQQLLESVCRLYNGDFLPVMSGEAWVESSRSHYQDVYFKSVREACALMARHRDYEKIVKLCDTALEIYPLVEWVEEKMEALLSLKRYGEALKAYENALSMFIGETGNIPSDYVLARLKQVGAQLQNASGGIEDIRKSLEEKEWSAGAYYCSYPGFIDCFRRENRLTERGRRKGILIICTIRDGRDCPIENQIRLQEYSDILNQVIHDSLRRGDIYTKYSPDQFLIMASDLKKDKCRMIENRIANSMRSRCGQKVILHLQNVDLGEWGGKSEEAEKLQKRRDAGKRKRSKKYYMQR</sequence>
<evidence type="ECO:0000259" key="2">
    <source>
        <dbReference type="SMART" id="SM01043"/>
    </source>
</evidence>
<name>A0ABV1D3M2_9FIRM</name>
<feature type="domain" description="Bacterial transcriptional activator" evidence="2">
    <location>
        <begin position="121"/>
        <end position="255"/>
    </location>
</feature>
<evidence type="ECO:0000313" key="3">
    <source>
        <dbReference type="EMBL" id="MEQ2424971.1"/>
    </source>
</evidence>
<evidence type="ECO:0000313" key="4">
    <source>
        <dbReference type="Proteomes" id="UP001454086"/>
    </source>
</evidence>
<comment type="caution">
    <text evidence="3">The sequence shown here is derived from an EMBL/GenBank/DDBJ whole genome shotgun (WGS) entry which is preliminary data.</text>
</comment>
<dbReference type="InterPro" id="IPR051677">
    <property type="entry name" value="AfsR-DnrI-RedD_regulator"/>
</dbReference>
<dbReference type="InterPro" id="IPR016032">
    <property type="entry name" value="Sig_transdc_resp-reg_C-effctor"/>
</dbReference>
<dbReference type="SUPFAM" id="SSF46894">
    <property type="entry name" value="C-terminal effector domain of the bipartite response regulators"/>
    <property type="match status" value="1"/>
</dbReference>
<gene>
    <name evidence="3" type="ORF">WMQ36_08290</name>
</gene>
<dbReference type="SUPFAM" id="SSF48452">
    <property type="entry name" value="TPR-like"/>
    <property type="match status" value="1"/>
</dbReference>
<keyword evidence="4" id="KW-1185">Reference proteome</keyword>
<dbReference type="SMART" id="SM01043">
    <property type="entry name" value="BTAD"/>
    <property type="match status" value="1"/>
</dbReference>
<dbReference type="EMBL" id="JBBMFM010000022">
    <property type="protein sequence ID" value="MEQ2424971.1"/>
    <property type="molecule type" value="Genomic_DNA"/>
</dbReference>
<protein>
    <submittedName>
        <fullName evidence="3">Bacterial transcriptional activator domain-containing protein</fullName>
    </submittedName>
</protein>
<dbReference type="InterPro" id="IPR011990">
    <property type="entry name" value="TPR-like_helical_dom_sf"/>
</dbReference>
<feature type="compositionally biased region" description="Basic residues" evidence="1">
    <location>
        <begin position="422"/>
        <end position="436"/>
    </location>
</feature>
<feature type="compositionally biased region" description="Basic and acidic residues" evidence="1">
    <location>
        <begin position="412"/>
        <end position="421"/>
    </location>
</feature>
<reference evidence="3 4" key="1">
    <citation type="submission" date="2024-03" db="EMBL/GenBank/DDBJ databases">
        <title>Human intestinal bacterial collection.</title>
        <authorList>
            <person name="Pauvert C."/>
            <person name="Hitch T.C.A."/>
            <person name="Clavel T."/>
        </authorList>
    </citation>
    <scope>NUCLEOTIDE SEQUENCE [LARGE SCALE GENOMIC DNA]</scope>
    <source>
        <strain evidence="3 4">CLA-SR-H021</strain>
    </source>
</reference>
<dbReference type="Pfam" id="PF03704">
    <property type="entry name" value="BTAD"/>
    <property type="match status" value="1"/>
</dbReference>
<dbReference type="Gene3D" id="1.25.40.10">
    <property type="entry name" value="Tetratricopeptide repeat domain"/>
    <property type="match status" value="1"/>
</dbReference>
<proteinExistence type="predicted"/>
<dbReference type="Gene3D" id="1.10.10.10">
    <property type="entry name" value="Winged helix-like DNA-binding domain superfamily/Winged helix DNA-binding domain"/>
    <property type="match status" value="1"/>
</dbReference>
<dbReference type="PANTHER" id="PTHR35807">
    <property type="entry name" value="TRANSCRIPTIONAL REGULATOR REDD-RELATED"/>
    <property type="match status" value="1"/>
</dbReference>
<dbReference type="RefSeq" id="WP_008720778.1">
    <property type="nucleotide sequence ID" value="NZ_JBBMFM010000022.1"/>
</dbReference>
<feature type="region of interest" description="Disordered" evidence="1">
    <location>
        <begin position="412"/>
        <end position="436"/>
    </location>
</feature>
<dbReference type="InterPro" id="IPR036388">
    <property type="entry name" value="WH-like_DNA-bd_sf"/>
</dbReference>
<dbReference type="Proteomes" id="UP001454086">
    <property type="component" value="Unassembled WGS sequence"/>
</dbReference>
<evidence type="ECO:0000256" key="1">
    <source>
        <dbReference type="SAM" id="MobiDB-lite"/>
    </source>
</evidence>
<dbReference type="InterPro" id="IPR005158">
    <property type="entry name" value="BTAD"/>
</dbReference>
<accession>A0ABV1D3M2</accession>
<organism evidence="3 4">
    <name type="scientific">Enterocloster hominis</name>
    <name type="common">ex Hitch et al. 2024</name>
    <dbReference type="NCBI Taxonomy" id="1917870"/>
    <lineage>
        <taxon>Bacteria</taxon>
        <taxon>Bacillati</taxon>
        <taxon>Bacillota</taxon>
        <taxon>Clostridia</taxon>
        <taxon>Lachnospirales</taxon>
        <taxon>Lachnospiraceae</taxon>
        <taxon>Enterocloster</taxon>
    </lineage>
</organism>